<evidence type="ECO:0000313" key="2">
    <source>
        <dbReference type="Proteomes" id="UP000325295"/>
    </source>
</evidence>
<reference evidence="1 2" key="1">
    <citation type="submission" date="2019-09" db="EMBL/GenBank/DDBJ databases">
        <title>Complete Genome Sequence of Lactobacillus nenjiangensis SH-Y15, isolated from sauerkraut.</title>
        <authorList>
            <person name="Yang H."/>
        </authorList>
    </citation>
    <scope>NUCLEOTIDE SEQUENCE [LARGE SCALE GENOMIC DNA]</scope>
    <source>
        <strain evidence="1 2">SH-Y15</strain>
    </source>
</reference>
<proteinExistence type="predicted"/>
<accession>A0A5P1X3V5</accession>
<dbReference type="Proteomes" id="UP000325295">
    <property type="component" value="Chromosome"/>
</dbReference>
<keyword evidence="2" id="KW-1185">Reference proteome</keyword>
<sequence length="92" mass="10683">MEKMRRQERQIDLARIKDVVESNHILRLGMLSEDYPYVVPVNYGYEWLDDQLVIYIHGARQGKKISSIKANPKVCIEMDHDSEMISGGFNCP</sequence>
<dbReference type="PANTHER" id="PTHR34071:SF2">
    <property type="entry name" value="FLAVIN-NUCLEOTIDE-BINDING PROTEIN"/>
    <property type="match status" value="1"/>
</dbReference>
<dbReference type="Pfam" id="PF12900">
    <property type="entry name" value="Pyridox_ox_2"/>
    <property type="match status" value="1"/>
</dbReference>
<dbReference type="PANTHER" id="PTHR34071">
    <property type="entry name" value="5-NITROIMIDAZOLE ANTIBIOTICS RESISTANCE PROTEIN, NIMA-FAMILY-RELATED PROTEIN-RELATED"/>
    <property type="match status" value="1"/>
</dbReference>
<dbReference type="Gene3D" id="2.30.110.10">
    <property type="entry name" value="Electron Transport, Fmn-binding Protein, Chain A"/>
    <property type="match status" value="1"/>
</dbReference>
<protein>
    <recommendedName>
        <fullName evidence="3">Pyridoxamine 5'-phosphate oxidase family protein</fullName>
    </recommendedName>
</protein>
<gene>
    <name evidence="1" type="ORF">F0161_05330</name>
</gene>
<dbReference type="SUPFAM" id="SSF50475">
    <property type="entry name" value="FMN-binding split barrel"/>
    <property type="match status" value="1"/>
</dbReference>
<dbReference type="EMBL" id="CP043939">
    <property type="protein sequence ID" value="QER67329.1"/>
    <property type="molecule type" value="Genomic_DNA"/>
</dbReference>
<dbReference type="InterPro" id="IPR012349">
    <property type="entry name" value="Split_barrel_FMN-bd"/>
</dbReference>
<organism evidence="1 2">
    <name type="scientific">Paucilactobacillus nenjiangensis</name>
    <dbReference type="NCBI Taxonomy" id="1296540"/>
    <lineage>
        <taxon>Bacteria</taxon>
        <taxon>Bacillati</taxon>
        <taxon>Bacillota</taxon>
        <taxon>Bacilli</taxon>
        <taxon>Lactobacillales</taxon>
        <taxon>Lactobacillaceae</taxon>
        <taxon>Paucilactobacillus</taxon>
    </lineage>
</organism>
<name>A0A5P1X3V5_9LACO</name>
<evidence type="ECO:0000313" key="1">
    <source>
        <dbReference type="EMBL" id="QER67329.1"/>
    </source>
</evidence>
<dbReference type="OrthoDB" id="9794935at2"/>
<dbReference type="InterPro" id="IPR024747">
    <property type="entry name" value="Pyridox_Oxase-rel"/>
</dbReference>
<evidence type="ECO:0008006" key="3">
    <source>
        <dbReference type="Google" id="ProtNLM"/>
    </source>
</evidence>
<dbReference type="AlphaFoldDB" id="A0A5P1X3V5"/>
<dbReference type="KEGG" id="lnn:F0161_05330"/>